<gene>
    <name evidence="1" type="primary">PUS7</name>
    <name evidence="1" type="ORF">M8818_007304</name>
</gene>
<keyword evidence="2" id="KW-1185">Reference proteome</keyword>
<accession>A0ACC3S3T5</accession>
<sequence length="763" mass="84095">MGDIEEQPRKKARLAGPEQDAPVEFAAAPANDATPSSDEVETGPSQLEQEIRAGITAYVSNTAGFTGIVKQRYTDFLVNEILPSGQVLHLEQDAVLEKSEEKPKSASAPAPAPAESVEQPAATGAEKPKEENKTTEERKAEAIASISPEDTATLTTIFGEKTTNALIALYGKILARPDRKARDFNLLQSETIADKQARTDAHVAVRRIFAGRIETQTSNDNTITIKAAPPQGKNKQGRPQFGQNAGPKPKGKVGWDELGGQHLHFTLYKENKDTMEALYFMASQMKLHIKNFQFAGTKDRRGVTVQRISAYRVPVDRLKGMNGRLRQARIGGFKYEQTGLELGDLAGNEFVITLRDCTFPSLDDGSKPSLDQVKELVAQAMQDFQTRGYINYYGLQRFGSFSISTDRIGRKMLCGDLAGAVADILSYSPAALAEAQNPTSSSRISSDDKARAEALHLWHTTSKMGAALDKLPRKFQAENAIIRHLGWVNRKTGQQMQKTDWKGALMGIARNLRLMYVHAYQSLVWNRAAGKRLETFGDKVVEGDLVLVSEHQDKTVKVQQEEIDEDGEVIVRPAEEDMATTADDKFERARPLSKEEAESGRYSIFDVVLPLPGFDVVYPPNAVGAFYKDFMASEEGGGLDPYKMRRDWKDISLSGGYRKLMSRPGKVAYEVKPYAREEEQMVQTDLEKLEGRMAGGRDWNGEGSGVEFKGGDVDADADAQEQKEKIAVVLTMQLGSSQYATMALRELTKGGAVSYKPDFSGAR</sequence>
<proteinExistence type="predicted"/>
<evidence type="ECO:0000313" key="2">
    <source>
        <dbReference type="Proteomes" id="UP001320706"/>
    </source>
</evidence>
<keyword evidence="1" id="KW-0413">Isomerase</keyword>
<dbReference type="EC" id="5.4.99.27" evidence="1"/>
<dbReference type="Proteomes" id="UP001320706">
    <property type="component" value="Unassembled WGS sequence"/>
</dbReference>
<reference evidence="1" key="1">
    <citation type="submission" date="2024-02" db="EMBL/GenBank/DDBJ databases">
        <title>Metagenome Assembled Genome of Zalaria obscura JY119.</title>
        <authorList>
            <person name="Vighnesh L."/>
            <person name="Jagadeeshwari U."/>
            <person name="Venkata Ramana C."/>
            <person name="Sasikala C."/>
        </authorList>
    </citation>
    <scope>NUCLEOTIDE SEQUENCE</scope>
    <source>
        <strain evidence="1">JY119</strain>
    </source>
</reference>
<organism evidence="1 2">
    <name type="scientific">Zalaria obscura</name>
    <dbReference type="NCBI Taxonomy" id="2024903"/>
    <lineage>
        <taxon>Eukaryota</taxon>
        <taxon>Fungi</taxon>
        <taxon>Dikarya</taxon>
        <taxon>Ascomycota</taxon>
        <taxon>Pezizomycotina</taxon>
        <taxon>Dothideomycetes</taxon>
        <taxon>Dothideomycetidae</taxon>
        <taxon>Dothideales</taxon>
        <taxon>Zalariaceae</taxon>
        <taxon>Zalaria</taxon>
    </lineage>
</organism>
<protein>
    <submittedName>
        <fullName evidence="1">Multisubstrate pseudouridine synthase 7</fullName>
        <ecNumber evidence="1">5.4.99.27</ecNumber>
    </submittedName>
</protein>
<evidence type="ECO:0000313" key="1">
    <source>
        <dbReference type="EMBL" id="KAK8194118.1"/>
    </source>
</evidence>
<dbReference type="EMBL" id="JAMKPW020000043">
    <property type="protein sequence ID" value="KAK8194118.1"/>
    <property type="molecule type" value="Genomic_DNA"/>
</dbReference>
<name>A0ACC3S3T5_9PEZI</name>
<comment type="caution">
    <text evidence="1">The sequence shown here is derived from an EMBL/GenBank/DDBJ whole genome shotgun (WGS) entry which is preliminary data.</text>
</comment>